<reference evidence="8 9" key="1">
    <citation type="submission" date="2017-02" db="EMBL/GenBank/DDBJ databases">
        <title>The new phylogeny of genus Mycobacterium.</title>
        <authorList>
            <person name="Tortoli E."/>
            <person name="Trovato A."/>
            <person name="Cirillo D.M."/>
        </authorList>
    </citation>
    <scope>NUCLEOTIDE SEQUENCE [LARGE SCALE GENOMIC DNA]</scope>
    <source>
        <strain evidence="8 9">DSM 45145</strain>
    </source>
</reference>
<evidence type="ECO:0000256" key="2">
    <source>
        <dbReference type="ARBA" id="ARBA00008432"/>
    </source>
</evidence>
<reference evidence="7" key="3">
    <citation type="submission" date="2020-02" db="EMBL/GenBank/DDBJ databases">
        <authorList>
            <person name="Matsumoto Y."/>
            <person name="Motooka D."/>
            <person name="Nakamura S."/>
        </authorList>
    </citation>
    <scope>NUCLEOTIDE SEQUENCE</scope>
    <source>
        <strain evidence="7">JCM 16367</strain>
    </source>
</reference>
<keyword evidence="5 6" id="KW-0472">Membrane</keyword>
<evidence type="ECO:0000313" key="10">
    <source>
        <dbReference type="Proteomes" id="UP000466894"/>
    </source>
</evidence>
<feature type="transmembrane region" description="Helical" evidence="6">
    <location>
        <begin position="189"/>
        <end position="211"/>
    </location>
</feature>
<sequence>MGRARRISDWNPEDVVAWETGNKKIARRNLLCMVAADHVAFSIWALWSVMVLFMPESVYGFSAADKLLLGATATLTGACLRIPYTLGIAKFGGRNWTTFAALVLLIPTVGTIALLAIPGLPLWTYVLCAALTGCGGANYAASLANVNAFYPQRLKGWALGLSAGLGNLGLAVVQIVGLMALAVVGNRQPYWVCAVYLVLLAVVAIAAALFMDNLEHGIEVATLRSVMFEPDTWVLALLYVGTFGTFIGFSFAFGQVLQINFIASGQSAAEASLHAAEYAFIGPLLGSLARIYGGRLADRFSGGRVTLAVFAGMIVATGALACISTHDDHTPGCTTTATIVGYVVCLITLFILAGLGKGAVFKLIPAVIEARSYTQDFSEPDRRHWSRNMSGALIGFAAAAGAFGGVGVNLALRQSYQSTGADTAAFWVFLALYVAAALVTWSMYVRRPFAAWSPEVPAPTVSASSRVDAEFV</sequence>
<feature type="transmembrane region" description="Helical" evidence="6">
    <location>
        <begin position="96"/>
        <end position="117"/>
    </location>
</feature>
<feature type="transmembrane region" description="Helical" evidence="6">
    <location>
        <begin position="338"/>
        <end position="355"/>
    </location>
</feature>
<keyword evidence="4 6" id="KW-1133">Transmembrane helix</keyword>
<gene>
    <name evidence="7" type="primary">narK3_1</name>
    <name evidence="8" type="ORF">BST37_09935</name>
    <name evidence="7" type="ORF">MNVI_38630</name>
</gene>
<proteinExistence type="inferred from homology"/>
<feature type="transmembrane region" description="Helical" evidence="6">
    <location>
        <begin position="392"/>
        <end position="412"/>
    </location>
</feature>
<feature type="transmembrane region" description="Helical" evidence="6">
    <location>
        <begin position="273"/>
        <end position="293"/>
    </location>
</feature>
<keyword evidence="9" id="KW-1185">Reference proteome</keyword>
<comment type="subcellular location">
    <subcellularLocation>
        <location evidence="1">Membrane</location>
        <topology evidence="1">Multi-pass membrane protein</topology>
    </subcellularLocation>
</comment>
<feature type="transmembrane region" description="Helical" evidence="6">
    <location>
        <begin position="156"/>
        <end position="183"/>
    </location>
</feature>
<keyword evidence="3 6" id="KW-0812">Transmembrane</keyword>
<dbReference type="Gene3D" id="1.20.1250.20">
    <property type="entry name" value="MFS general substrate transporter like domains"/>
    <property type="match status" value="1"/>
</dbReference>
<reference evidence="7 10" key="2">
    <citation type="journal article" date="2019" name="Emerg. Microbes Infect.">
        <title>Comprehensive subspecies identification of 175 nontuberculous mycobacteria species based on 7547 genomic profiles.</title>
        <authorList>
            <person name="Matsumoto Y."/>
            <person name="Kinjo T."/>
            <person name="Motooka D."/>
            <person name="Nabeya D."/>
            <person name="Jung N."/>
            <person name="Uechi K."/>
            <person name="Horii T."/>
            <person name="Iida T."/>
            <person name="Fujita J."/>
            <person name="Nakamura S."/>
        </authorList>
    </citation>
    <scope>NUCLEOTIDE SEQUENCE [LARGE SCALE GENOMIC DNA]</scope>
    <source>
        <strain evidence="7 10">JCM 16367</strain>
    </source>
</reference>
<dbReference type="EMBL" id="MVIC01000014">
    <property type="protein sequence ID" value="ORB14986.1"/>
    <property type="molecule type" value="Genomic_DNA"/>
</dbReference>
<evidence type="ECO:0000256" key="5">
    <source>
        <dbReference type="ARBA" id="ARBA00023136"/>
    </source>
</evidence>
<feature type="transmembrane region" description="Helical" evidence="6">
    <location>
        <begin position="232"/>
        <end position="253"/>
    </location>
</feature>
<evidence type="ECO:0000256" key="4">
    <source>
        <dbReference type="ARBA" id="ARBA00022989"/>
    </source>
</evidence>
<feature type="transmembrane region" description="Helical" evidence="6">
    <location>
        <begin position="424"/>
        <end position="444"/>
    </location>
</feature>
<feature type="transmembrane region" description="Helical" evidence="6">
    <location>
        <begin position="30"/>
        <end position="55"/>
    </location>
</feature>
<evidence type="ECO:0000313" key="8">
    <source>
        <dbReference type="EMBL" id="ORB14986.1"/>
    </source>
</evidence>
<dbReference type="InterPro" id="IPR036259">
    <property type="entry name" value="MFS_trans_sf"/>
</dbReference>
<dbReference type="Proteomes" id="UP000192374">
    <property type="component" value="Unassembled WGS sequence"/>
</dbReference>
<protein>
    <submittedName>
        <fullName evidence="7">MFS transporter</fullName>
    </submittedName>
</protein>
<accession>A0A7I7PJ24</accession>
<dbReference type="GO" id="GO:0015112">
    <property type="term" value="F:nitrate transmembrane transporter activity"/>
    <property type="evidence" value="ECO:0007669"/>
    <property type="project" value="InterPro"/>
</dbReference>
<dbReference type="EMBL" id="AP022583">
    <property type="protein sequence ID" value="BBY08545.1"/>
    <property type="molecule type" value="Genomic_DNA"/>
</dbReference>
<evidence type="ECO:0000256" key="1">
    <source>
        <dbReference type="ARBA" id="ARBA00004141"/>
    </source>
</evidence>
<feature type="transmembrane region" description="Helical" evidence="6">
    <location>
        <begin position="123"/>
        <end position="144"/>
    </location>
</feature>
<organism evidence="7 10">
    <name type="scientific">Mycobacterium noviomagense</name>
    <dbReference type="NCBI Taxonomy" id="459858"/>
    <lineage>
        <taxon>Bacteria</taxon>
        <taxon>Bacillati</taxon>
        <taxon>Actinomycetota</taxon>
        <taxon>Actinomycetes</taxon>
        <taxon>Mycobacteriales</taxon>
        <taxon>Mycobacteriaceae</taxon>
        <taxon>Mycobacterium</taxon>
    </lineage>
</organism>
<feature type="transmembrane region" description="Helical" evidence="6">
    <location>
        <begin position="305"/>
        <end position="326"/>
    </location>
</feature>
<dbReference type="PANTHER" id="PTHR23515">
    <property type="entry name" value="HIGH-AFFINITY NITRATE TRANSPORTER 2.3"/>
    <property type="match status" value="1"/>
</dbReference>
<dbReference type="InterPro" id="IPR044772">
    <property type="entry name" value="NO3_transporter"/>
</dbReference>
<evidence type="ECO:0000256" key="6">
    <source>
        <dbReference type="SAM" id="Phobius"/>
    </source>
</evidence>
<comment type="similarity">
    <text evidence="2">Belongs to the major facilitator superfamily. Nitrate/nitrite porter (TC 2.A.1.8) family.</text>
</comment>
<evidence type="ECO:0000256" key="3">
    <source>
        <dbReference type="ARBA" id="ARBA00022692"/>
    </source>
</evidence>
<dbReference type="RefSeq" id="WP_083087543.1">
    <property type="nucleotide sequence ID" value="NZ_AP022583.1"/>
</dbReference>
<dbReference type="Proteomes" id="UP000466894">
    <property type="component" value="Chromosome"/>
</dbReference>
<feature type="transmembrane region" description="Helical" evidence="6">
    <location>
        <begin position="67"/>
        <end position="84"/>
    </location>
</feature>
<evidence type="ECO:0000313" key="9">
    <source>
        <dbReference type="Proteomes" id="UP000192374"/>
    </source>
</evidence>
<dbReference type="InterPro" id="IPR011701">
    <property type="entry name" value="MFS"/>
</dbReference>
<evidence type="ECO:0000313" key="7">
    <source>
        <dbReference type="EMBL" id="BBY08545.1"/>
    </source>
</evidence>
<dbReference type="GO" id="GO:0016020">
    <property type="term" value="C:membrane"/>
    <property type="evidence" value="ECO:0007669"/>
    <property type="project" value="UniProtKB-SubCell"/>
</dbReference>
<name>A0A7I7PJ24_9MYCO</name>
<dbReference type="KEGG" id="mnv:MNVI_38630"/>
<dbReference type="OrthoDB" id="9771451at2"/>
<dbReference type="AlphaFoldDB" id="A0A7I7PJ24"/>
<dbReference type="SUPFAM" id="SSF103473">
    <property type="entry name" value="MFS general substrate transporter"/>
    <property type="match status" value="1"/>
</dbReference>
<dbReference type="Pfam" id="PF07690">
    <property type="entry name" value="MFS_1"/>
    <property type="match status" value="1"/>
</dbReference>